<evidence type="ECO:0000256" key="4">
    <source>
        <dbReference type="ARBA" id="ARBA00022729"/>
    </source>
</evidence>
<dbReference type="InParanoid" id="K5VMX9"/>
<evidence type="ECO:0000256" key="1">
    <source>
        <dbReference type="ARBA" id="ARBA00001974"/>
    </source>
</evidence>
<evidence type="ECO:0000256" key="8">
    <source>
        <dbReference type="PIRSR" id="PIRSR000137-2"/>
    </source>
</evidence>
<dbReference type="Pfam" id="PF05199">
    <property type="entry name" value="GMC_oxred_C"/>
    <property type="match status" value="1"/>
</dbReference>
<dbReference type="PIRSF" id="PIRSF000137">
    <property type="entry name" value="Alcohol_oxidase"/>
    <property type="match status" value="1"/>
</dbReference>
<dbReference type="GeneID" id="18907595"/>
<dbReference type="EMBL" id="JH931496">
    <property type="protein sequence ID" value="EKM48055.1"/>
    <property type="molecule type" value="Genomic_DNA"/>
</dbReference>
<keyword evidence="5 8" id="KW-0274">FAD</keyword>
<dbReference type="GO" id="GO:0050660">
    <property type="term" value="F:flavin adenine dinucleotide binding"/>
    <property type="evidence" value="ECO:0007669"/>
    <property type="project" value="InterPro"/>
</dbReference>
<keyword evidence="3" id="KW-0285">Flavoprotein</keyword>
<feature type="domain" description="Glucose-methanol-choline oxidoreductase N-terminal" evidence="9">
    <location>
        <begin position="75"/>
        <end position="89"/>
    </location>
</feature>
<gene>
    <name evidence="10" type="ORF">PHACADRAFT_109468</name>
</gene>
<dbReference type="InterPro" id="IPR012132">
    <property type="entry name" value="GMC_OxRdtase"/>
</dbReference>
<dbReference type="SUPFAM" id="SSF51905">
    <property type="entry name" value="FAD/NAD(P)-binding domain"/>
    <property type="match status" value="1"/>
</dbReference>
<sequence>STCDTETYTRSYSTTAFYLPNKDRPNLSVLTDAHVRRVLTQPGAAGNLTATGVEFGYGGDIHSVRATREVILSAGALKSPQILELSGIGRNDVLSKIGIPVKLDLPGVGENMQEHMALAMSWAKRRALVSSTLTLIHAVFLTKVLISKRPQEHSVSTMPMAFFPLDQISDKAGQICARAKEEIGKLDHDTVPAGYVDQTRLPLARLDPKTSSPIYELTASPGFLSGPNPPTPGKHYITLLVLVNILFSRGSIHIRSSDPNEDPDLDPRYLERNVDVDMLLEATKFTRNLANNSPIKDMIVKEVNPGPSIQTDEQLLNWAKSILASGLHTVSSLSMLPREKDGVVDPKLKVYGTDNLRVVDLSIVPLHICCHTQCEPPQIRLELPLLLSTVLRQPRHTCIREKRQRHTALRVLRGSGRLVEWYPIRQPSVALAAPPWHQ</sequence>
<dbReference type="Gene3D" id="3.50.50.60">
    <property type="entry name" value="FAD/NAD(P)-binding domain"/>
    <property type="match status" value="1"/>
</dbReference>
<feature type="active site" description="Proton donor" evidence="7">
    <location>
        <position position="328"/>
    </location>
</feature>
<evidence type="ECO:0000313" key="10">
    <source>
        <dbReference type="EMBL" id="EKM48055.1"/>
    </source>
</evidence>
<reference evidence="10 11" key="1">
    <citation type="journal article" date="2012" name="BMC Genomics">
        <title>Comparative genomics of the white-rot fungi, Phanerochaete carnosa and P. chrysosporium, to elucidate the genetic basis of the distinct wood types they colonize.</title>
        <authorList>
            <person name="Suzuki H."/>
            <person name="MacDonald J."/>
            <person name="Syed K."/>
            <person name="Salamov A."/>
            <person name="Hori C."/>
            <person name="Aerts A."/>
            <person name="Henrissat B."/>
            <person name="Wiebenga A."/>
            <person name="vanKuyk P.A."/>
            <person name="Barry K."/>
            <person name="Lindquist E."/>
            <person name="LaButti K."/>
            <person name="Lapidus A."/>
            <person name="Lucas S."/>
            <person name="Coutinho P."/>
            <person name="Gong Y."/>
            <person name="Samejima M."/>
            <person name="Mahadevan R."/>
            <person name="Abou-Zaid M."/>
            <person name="de Vries R.P."/>
            <person name="Igarashi K."/>
            <person name="Yadav J.S."/>
            <person name="Grigoriev I.V."/>
            <person name="Master E.R."/>
        </authorList>
    </citation>
    <scope>NUCLEOTIDE SEQUENCE [LARGE SCALE GENOMIC DNA]</scope>
    <source>
        <strain evidence="10 11">HHB-10118-sp</strain>
    </source>
</reference>
<dbReference type="InterPro" id="IPR000172">
    <property type="entry name" value="GMC_OxRdtase_N"/>
</dbReference>
<dbReference type="KEGG" id="pco:PHACADRAFT_109468"/>
<dbReference type="SUPFAM" id="SSF54373">
    <property type="entry name" value="FAD-linked reductases, C-terminal domain"/>
    <property type="match status" value="1"/>
</dbReference>
<dbReference type="Proteomes" id="UP000008370">
    <property type="component" value="Unassembled WGS sequence"/>
</dbReference>
<dbReference type="PANTHER" id="PTHR11552:SF201">
    <property type="entry name" value="GLUCOSE-METHANOL-CHOLINE OXIDOREDUCTASE N-TERMINAL DOMAIN-CONTAINING PROTEIN"/>
    <property type="match status" value="1"/>
</dbReference>
<dbReference type="HOGENOM" id="CLU_002865_0_0_1"/>
<keyword evidence="4" id="KW-0732">Signal</keyword>
<dbReference type="InterPro" id="IPR007867">
    <property type="entry name" value="GMC_OxRtase_C"/>
</dbReference>
<comment type="similarity">
    <text evidence="2">Belongs to the GMC oxidoreductase family.</text>
</comment>
<keyword evidence="6" id="KW-0560">Oxidoreductase</keyword>
<dbReference type="OrthoDB" id="269227at2759"/>
<dbReference type="InterPro" id="IPR036188">
    <property type="entry name" value="FAD/NAD-bd_sf"/>
</dbReference>
<proteinExistence type="inferred from homology"/>
<dbReference type="PROSITE" id="PS00624">
    <property type="entry name" value="GMC_OXRED_2"/>
    <property type="match status" value="1"/>
</dbReference>
<evidence type="ECO:0000256" key="5">
    <source>
        <dbReference type="ARBA" id="ARBA00022827"/>
    </source>
</evidence>
<dbReference type="RefSeq" id="XP_007403393.1">
    <property type="nucleotide sequence ID" value="XM_007403331.1"/>
</dbReference>
<dbReference type="STRING" id="650164.K5VMX9"/>
<keyword evidence="11" id="KW-1185">Reference proteome</keyword>
<dbReference type="PANTHER" id="PTHR11552">
    <property type="entry name" value="GLUCOSE-METHANOL-CHOLINE GMC OXIDOREDUCTASE"/>
    <property type="match status" value="1"/>
</dbReference>
<feature type="non-terminal residue" evidence="10">
    <location>
        <position position="438"/>
    </location>
</feature>
<accession>K5VMX9</accession>
<evidence type="ECO:0000259" key="9">
    <source>
        <dbReference type="PROSITE" id="PS00624"/>
    </source>
</evidence>
<feature type="binding site" evidence="8">
    <location>
        <position position="35"/>
    </location>
    <ligand>
        <name>FAD</name>
        <dbReference type="ChEBI" id="CHEBI:57692"/>
    </ligand>
</feature>
<feature type="active site" description="Proton acceptor" evidence="7">
    <location>
        <position position="371"/>
    </location>
</feature>
<dbReference type="Pfam" id="PF00732">
    <property type="entry name" value="GMC_oxred_N"/>
    <property type="match status" value="1"/>
</dbReference>
<evidence type="ECO:0000313" key="11">
    <source>
        <dbReference type="Proteomes" id="UP000008370"/>
    </source>
</evidence>
<evidence type="ECO:0000256" key="7">
    <source>
        <dbReference type="PIRSR" id="PIRSR000137-1"/>
    </source>
</evidence>
<organism evidence="10 11">
    <name type="scientific">Phanerochaete carnosa (strain HHB-10118-sp)</name>
    <name type="common">White-rot fungus</name>
    <name type="synonym">Peniophora carnosa</name>
    <dbReference type="NCBI Taxonomy" id="650164"/>
    <lineage>
        <taxon>Eukaryota</taxon>
        <taxon>Fungi</taxon>
        <taxon>Dikarya</taxon>
        <taxon>Basidiomycota</taxon>
        <taxon>Agaricomycotina</taxon>
        <taxon>Agaricomycetes</taxon>
        <taxon>Polyporales</taxon>
        <taxon>Phanerochaetaceae</taxon>
        <taxon>Phanerochaete</taxon>
    </lineage>
</organism>
<evidence type="ECO:0000256" key="3">
    <source>
        <dbReference type="ARBA" id="ARBA00022630"/>
    </source>
</evidence>
<dbReference type="AlphaFoldDB" id="K5VMX9"/>
<comment type="cofactor">
    <cofactor evidence="1 8">
        <name>FAD</name>
        <dbReference type="ChEBI" id="CHEBI:57692"/>
    </cofactor>
</comment>
<evidence type="ECO:0000256" key="6">
    <source>
        <dbReference type="ARBA" id="ARBA00023002"/>
    </source>
</evidence>
<name>K5VMX9_PHACS</name>
<evidence type="ECO:0000256" key="2">
    <source>
        <dbReference type="ARBA" id="ARBA00010790"/>
    </source>
</evidence>
<dbReference type="GO" id="GO:0016614">
    <property type="term" value="F:oxidoreductase activity, acting on CH-OH group of donors"/>
    <property type="evidence" value="ECO:0007669"/>
    <property type="project" value="InterPro"/>
</dbReference>
<dbReference type="Gene3D" id="3.30.560.10">
    <property type="entry name" value="Glucose Oxidase, domain 3"/>
    <property type="match status" value="1"/>
</dbReference>
<protein>
    <recommendedName>
        <fullName evidence="9">Glucose-methanol-choline oxidoreductase N-terminal domain-containing protein</fullName>
    </recommendedName>
</protein>